<comment type="caution">
    <text evidence="2">The sequence shown here is derived from an EMBL/GenBank/DDBJ whole genome shotgun (WGS) entry which is preliminary data.</text>
</comment>
<name>A0ABX1MS11_9RHOO</name>
<dbReference type="SUPFAM" id="SSF55469">
    <property type="entry name" value="FMN-dependent nitroreductase-like"/>
    <property type="match status" value="1"/>
</dbReference>
<dbReference type="RefSeq" id="WP_169208105.1">
    <property type="nucleotide sequence ID" value="NZ_CP059560.1"/>
</dbReference>
<evidence type="ECO:0000313" key="3">
    <source>
        <dbReference type="Proteomes" id="UP000652074"/>
    </source>
</evidence>
<dbReference type="InterPro" id="IPR029479">
    <property type="entry name" value="Nitroreductase"/>
</dbReference>
<dbReference type="Proteomes" id="UP000652074">
    <property type="component" value="Unassembled WGS sequence"/>
</dbReference>
<evidence type="ECO:0000313" key="2">
    <source>
        <dbReference type="EMBL" id="NMF90772.1"/>
    </source>
</evidence>
<evidence type="ECO:0000259" key="1">
    <source>
        <dbReference type="Pfam" id="PF00881"/>
    </source>
</evidence>
<dbReference type="InterPro" id="IPR000415">
    <property type="entry name" value="Nitroreductase-like"/>
</dbReference>
<protein>
    <submittedName>
        <fullName evidence="2">Molybdopterin biosynthesis protein MoeY</fullName>
    </submittedName>
</protein>
<organism evidence="2 3">
    <name type="scientific">Aromatoleum petrolei</name>
    <dbReference type="NCBI Taxonomy" id="76116"/>
    <lineage>
        <taxon>Bacteria</taxon>
        <taxon>Pseudomonadati</taxon>
        <taxon>Pseudomonadota</taxon>
        <taxon>Betaproteobacteria</taxon>
        <taxon>Rhodocyclales</taxon>
        <taxon>Rhodocyclaceae</taxon>
        <taxon>Aromatoleum</taxon>
    </lineage>
</organism>
<reference evidence="2 3" key="1">
    <citation type="submission" date="2019-12" db="EMBL/GenBank/DDBJ databases">
        <title>Comparative genomics gives insights into the taxonomy of the Azoarcus-Aromatoleum group and reveals separate origins of nif in the plant-associated Azoarcus and non-plant-associated Aromatoleum sub-groups.</title>
        <authorList>
            <person name="Lafos M."/>
            <person name="Maluk M."/>
            <person name="Batista M."/>
            <person name="Junghare M."/>
            <person name="Carmona M."/>
            <person name="Faoro H."/>
            <person name="Cruz L.M."/>
            <person name="Battistoni F."/>
            <person name="De Souza E."/>
            <person name="Pedrosa F."/>
            <person name="Chen W.-M."/>
            <person name="Poole P.S."/>
            <person name="Dixon R.A."/>
            <person name="James E.K."/>
        </authorList>
    </citation>
    <scope>NUCLEOTIDE SEQUENCE [LARGE SCALE GENOMIC DNA]</scope>
    <source>
        <strain evidence="2 3">ToN1</strain>
    </source>
</reference>
<dbReference type="EMBL" id="WTVR01000051">
    <property type="protein sequence ID" value="NMF90772.1"/>
    <property type="molecule type" value="Genomic_DNA"/>
</dbReference>
<gene>
    <name evidence="2" type="ORF">GPA26_20095</name>
</gene>
<proteinExistence type="predicted"/>
<keyword evidence="3" id="KW-1185">Reference proteome</keyword>
<feature type="domain" description="Nitroreductase" evidence="1">
    <location>
        <begin position="4"/>
        <end position="33"/>
    </location>
</feature>
<accession>A0ABX1MS11</accession>
<sequence length="358" mass="40258">MAEREVLLKILDRARWAPSGDNTQPWRFEIVSGSHIAIHGFDTREWCLYDFDGRPSLIAHGALLETLRIAATGFGLEARWSVRAGCPDIAPIYDVELSEVPGLVPDPLLAHIETRVVQRRPMRTKRLSAEQRDRLLAAPGPGFQVRLFESLAGRFAVAKLLWDSAHVRLTCPEAYAVHRQIIEWGARFSKDRIPEEAVGVDPMTARLMRWVMKDWARVEFFNRYLLGTVAPRVQLDFIPAFACAAHVLLRPERPPTTLGDHVRAGVAVQRLWLTIAALGLYLQPQMTPVIFRWYAQAGRQVSVKPGIDDAVRLLARRFDAITGFGAADSYAFFCRVGHSSQPASRSTRRDLDELMVGS</sequence>
<dbReference type="Pfam" id="PF00881">
    <property type="entry name" value="Nitroreductase"/>
    <property type="match status" value="1"/>
</dbReference>
<dbReference type="Gene3D" id="3.40.109.10">
    <property type="entry name" value="NADH Oxidase"/>
    <property type="match status" value="2"/>
</dbReference>